<gene>
    <name evidence="2" type="ORF">CSSPTR1EN2_LOCUS1025</name>
</gene>
<name>A0ABP0TA20_9BRYO</name>
<keyword evidence="3" id="KW-1185">Reference proteome</keyword>
<sequence length="258" mass="28778">MATDTGAMAWKGFGKMMTASKSGMAALSSGLNKMKKSYATKHEADVVSGLKNKGVHPRELLFAAMQRLDYLSLAGYNSEITAVSQQAAKRLTDVEKSSVPLDAVIVLGGAMSEESMKYGDFQKGSILQGLQEYMNMSKMGKDHYDRDSLVHDFYYAILICSEEYGGNWQEFERTCRELVGQVVKIGYETSGQYSDTQLKAAKSIFTFASAIKLAAQQEEQKQQKSLREAEALIQREQEKRRPLSTTSMQIQQQSIRET</sequence>
<evidence type="ECO:0000313" key="2">
    <source>
        <dbReference type="EMBL" id="CAK9190708.1"/>
    </source>
</evidence>
<protein>
    <submittedName>
        <fullName evidence="2">Uncharacterized protein</fullName>
    </submittedName>
</protein>
<evidence type="ECO:0000313" key="3">
    <source>
        <dbReference type="Proteomes" id="UP001497512"/>
    </source>
</evidence>
<accession>A0ABP0TA20</accession>
<reference evidence="2 3" key="1">
    <citation type="submission" date="2024-02" db="EMBL/GenBank/DDBJ databases">
        <authorList>
            <consortium name="ELIXIR-Norway"/>
            <consortium name="Elixir Norway"/>
        </authorList>
    </citation>
    <scope>NUCLEOTIDE SEQUENCE [LARGE SCALE GENOMIC DNA]</scope>
</reference>
<dbReference type="Proteomes" id="UP001497512">
    <property type="component" value="Chromosome 1"/>
</dbReference>
<evidence type="ECO:0000256" key="1">
    <source>
        <dbReference type="SAM" id="MobiDB-lite"/>
    </source>
</evidence>
<feature type="compositionally biased region" description="Low complexity" evidence="1">
    <location>
        <begin position="244"/>
        <end position="258"/>
    </location>
</feature>
<organism evidence="2 3">
    <name type="scientific">Sphagnum troendelagicum</name>
    <dbReference type="NCBI Taxonomy" id="128251"/>
    <lineage>
        <taxon>Eukaryota</taxon>
        <taxon>Viridiplantae</taxon>
        <taxon>Streptophyta</taxon>
        <taxon>Embryophyta</taxon>
        <taxon>Bryophyta</taxon>
        <taxon>Sphagnophytina</taxon>
        <taxon>Sphagnopsida</taxon>
        <taxon>Sphagnales</taxon>
        <taxon>Sphagnaceae</taxon>
        <taxon>Sphagnum</taxon>
    </lineage>
</organism>
<feature type="compositionally biased region" description="Basic and acidic residues" evidence="1">
    <location>
        <begin position="224"/>
        <end position="241"/>
    </location>
</feature>
<proteinExistence type="predicted"/>
<dbReference type="EMBL" id="OZ019893">
    <property type="protein sequence ID" value="CAK9190708.1"/>
    <property type="molecule type" value="Genomic_DNA"/>
</dbReference>
<feature type="region of interest" description="Disordered" evidence="1">
    <location>
        <begin position="224"/>
        <end position="258"/>
    </location>
</feature>